<sequence>MADWAAVAKVVNDRMAEVGMTQRELIERSKVAPMTIRQIQQGVDRKRNRNTLAAISRALGFPEEHLSHVAARSQPDAGRDDDEDATVAQLVKELAALRRRVDAIESRLADQE</sequence>
<dbReference type="InterPro" id="IPR010982">
    <property type="entry name" value="Lambda_DNA-bd_dom_sf"/>
</dbReference>
<name>A0ABW2P246_9ACTN</name>
<dbReference type="RefSeq" id="WP_380826151.1">
    <property type="nucleotide sequence ID" value="NZ_JBHTCG010000006.1"/>
</dbReference>
<dbReference type="Gene3D" id="1.10.260.40">
    <property type="entry name" value="lambda repressor-like DNA-binding domains"/>
    <property type="match status" value="1"/>
</dbReference>
<dbReference type="CDD" id="cd00093">
    <property type="entry name" value="HTH_XRE"/>
    <property type="match status" value="1"/>
</dbReference>
<dbReference type="EMBL" id="JBHTCG010000006">
    <property type="protein sequence ID" value="MFC7382814.1"/>
    <property type="molecule type" value="Genomic_DNA"/>
</dbReference>
<dbReference type="Proteomes" id="UP001596496">
    <property type="component" value="Unassembled WGS sequence"/>
</dbReference>
<evidence type="ECO:0000313" key="2">
    <source>
        <dbReference type="Proteomes" id="UP001596496"/>
    </source>
</evidence>
<evidence type="ECO:0000313" key="1">
    <source>
        <dbReference type="EMBL" id="MFC7382814.1"/>
    </source>
</evidence>
<accession>A0ABW2P246</accession>
<protein>
    <recommendedName>
        <fullName evidence="3">XRE family transcriptional regulator</fullName>
    </recommendedName>
</protein>
<comment type="caution">
    <text evidence="1">The sequence shown here is derived from an EMBL/GenBank/DDBJ whole genome shotgun (WGS) entry which is preliminary data.</text>
</comment>
<evidence type="ECO:0008006" key="3">
    <source>
        <dbReference type="Google" id="ProtNLM"/>
    </source>
</evidence>
<organism evidence="1 2">
    <name type="scientific">Sphaerisporangium rhizosphaerae</name>
    <dbReference type="NCBI Taxonomy" id="2269375"/>
    <lineage>
        <taxon>Bacteria</taxon>
        <taxon>Bacillati</taxon>
        <taxon>Actinomycetota</taxon>
        <taxon>Actinomycetes</taxon>
        <taxon>Streptosporangiales</taxon>
        <taxon>Streptosporangiaceae</taxon>
        <taxon>Sphaerisporangium</taxon>
    </lineage>
</organism>
<dbReference type="InterPro" id="IPR001387">
    <property type="entry name" value="Cro/C1-type_HTH"/>
</dbReference>
<keyword evidence="2" id="KW-1185">Reference proteome</keyword>
<dbReference type="SUPFAM" id="SSF47413">
    <property type="entry name" value="lambda repressor-like DNA-binding domains"/>
    <property type="match status" value="1"/>
</dbReference>
<proteinExistence type="predicted"/>
<gene>
    <name evidence="1" type="ORF">ACFQSB_11410</name>
</gene>
<reference evidence="2" key="1">
    <citation type="journal article" date="2019" name="Int. J. Syst. Evol. Microbiol.">
        <title>The Global Catalogue of Microorganisms (GCM) 10K type strain sequencing project: providing services to taxonomists for standard genome sequencing and annotation.</title>
        <authorList>
            <consortium name="The Broad Institute Genomics Platform"/>
            <consortium name="The Broad Institute Genome Sequencing Center for Infectious Disease"/>
            <person name="Wu L."/>
            <person name="Ma J."/>
        </authorList>
    </citation>
    <scope>NUCLEOTIDE SEQUENCE [LARGE SCALE GENOMIC DNA]</scope>
    <source>
        <strain evidence="2">CECT 7649</strain>
    </source>
</reference>